<reference key="2">
    <citation type="submission" date="2011-10" db="EMBL/GenBank/DDBJ databases">
        <title>The genome and transcriptome sequence of Clonorchis sinensis provide insights into the carcinogenic liver fluke.</title>
        <authorList>
            <person name="Wang X."/>
            <person name="Huang Y."/>
            <person name="Chen W."/>
            <person name="Liu H."/>
            <person name="Guo L."/>
            <person name="Chen Y."/>
            <person name="Luo F."/>
            <person name="Zhou W."/>
            <person name="Sun J."/>
            <person name="Mao Q."/>
            <person name="Liang P."/>
            <person name="Zhou C."/>
            <person name="Tian Y."/>
            <person name="Men J."/>
            <person name="Lv X."/>
            <person name="Huang L."/>
            <person name="Zhou J."/>
            <person name="Hu Y."/>
            <person name="Li R."/>
            <person name="Zhang F."/>
            <person name="Lei H."/>
            <person name="Li X."/>
            <person name="Hu X."/>
            <person name="Liang C."/>
            <person name="Xu J."/>
            <person name="Wu Z."/>
            <person name="Yu X."/>
        </authorList>
    </citation>
    <scope>NUCLEOTIDE SEQUENCE</scope>
    <source>
        <strain>Henan</strain>
    </source>
</reference>
<name>G7YEC3_CLOSI</name>
<protein>
    <submittedName>
        <fullName evidence="1">Uncharacterized protein</fullName>
    </submittedName>
</protein>
<dbReference type="AlphaFoldDB" id="G7YEC3"/>
<reference evidence="1" key="1">
    <citation type="journal article" date="2011" name="Genome Biol.">
        <title>The draft genome of the carcinogenic human liver fluke Clonorchis sinensis.</title>
        <authorList>
            <person name="Wang X."/>
            <person name="Chen W."/>
            <person name="Huang Y."/>
            <person name="Sun J."/>
            <person name="Men J."/>
            <person name="Liu H."/>
            <person name="Luo F."/>
            <person name="Guo L."/>
            <person name="Lv X."/>
            <person name="Deng C."/>
            <person name="Zhou C."/>
            <person name="Fan Y."/>
            <person name="Li X."/>
            <person name="Huang L."/>
            <person name="Hu Y."/>
            <person name="Liang C."/>
            <person name="Hu X."/>
            <person name="Xu J."/>
            <person name="Yu X."/>
        </authorList>
    </citation>
    <scope>NUCLEOTIDE SEQUENCE [LARGE SCALE GENOMIC DNA]</scope>
    <source>
        <strain evidence="1">Henan</strain>
    </source>
</reference>
<organism evidence="1 2">
    <name type="scientific">Clonorchis sinensis</name>
    <name type="common">Chinese liver fluke</name>
    <dbReference type="NCBI Taxonomy" id="79923"/>
    <lineage>
        <taxon>Eukaryota</taxon>
        <taxon>Metazoa</taxon>
        <taxon>Spiralia</taxon>
        <taxon>Lophotrochozoa</taxon>
        <taxon>Platyhelminthes</taxon>
        <taxon>Trematoda</taxon>
        <taxon>Digenea</taxon>
        <taxon>Opisthorchiida</taxon>
        <taxon>Opisthorchiata</taxon>
        <taxon>Opisthorchiidae</taxon>
        <taxon>Clonorchis</taxon>
    </lineage>
</organism>
<accession>G7YEC3</accession>
<proteinExistence type="predicted"/>
<sequence length="426" mass="47940">MPTFGSNGFKCLDVGCQYVTIKTFHPFISNGLDKVRENVSWLIRVQRAARHPTALCHLVLPQTDFVDYEAKLDKRVTTSTLYRPPAFNYFDYTILHDEEAKGKIAFLSTNQAPHKSDNEFRRETTIYRRPNLLWLLGPVAPPPSDVSSPSWLLARSCGIGCLPSRLILEQERVTGKQTKVIAQKVRRNTPKYEIGNPSELELMEDVRLVAIQSWLLPPSLSSNTREDRQDIQSMQAANDSIKNRVKCKGGGFEWNVFLTMPDPQQGEDSVSERSGTPGSGQVVVGCHLVYTTPSSYLQTHPIMAHSIHLLRHCAFTSLNHSVGYTPVTQLRQTLIQPHLILDPNNAYLQGALHLSQQGLQRDGYICHKNYMSEDKNLTHETTGSSGVVVLSGFRFLRPRCREANNIAAFVVLSDYMAPTHRKDVII</sequence>
<evidence type="ECO:0000313" key="1">
    <source>
        <dbReference type="EMBL" id="GAA51306.1"/>
    </source>
</evidence>
<keyword evidence="2" id="KW-1185">Reference proteome</keyword>
<gene>
    <name evidence="1" type="ORF">CLF_105867</name>
</gene>
<evidence type="ECO:0000313" key="2">
    <source>
        <dbReference type="Proteomes" id="UP000008909"/>
    </source>
</evidence>
<dbReference type="Proteomes" id="UP000008909">
    <property type="component" value="Unassembled WGS sequence"/>
</dbReference>
<dbReference type="EMBL" id="DF143135">
    <property type="protein sequence ID" value="GAA51306.1"/>
    <property type="molecule type" value="Genomic_DNA"/>
</dbReference>